<evidence type="ECO:0000259" key="2">
    <source>
        <dbReference type="Pfam" id="PF00171"/>
    </source>
</evidence>
<organism evidence="3 4">
    <name type="scientific">Aliiruegeria lutimaris</name>
    <dbReference type="NCBI Taxonomy" id="571298"/>
    <lineage>
        <taxon>Bacteria</taxon>
        <taxon>Pseudomonadati</taxon>
        <taxon>Pseudomonadota</taxon>
        <taxon>Alphaproteobacteria</taxon>
        <taxon>Rhodobacterales</taxon>
        <taxon>Roseobacteraceae</taxon>
        <taxon>Aliiruegeria</taxon>
    </lineage>
</organism>
<keyword evidence="4" id="KW-1185">Reference proteome</keyword>
<keyword evidence="1" id="KW-0560">Oxidoreductase</keyword>
<dbReference type="Proteomes" id="UP000199382">
    <property type="component" value="Unassembled WGS sequence"/>
</dbReference>
<dbReference type="RefSeq" id="WP_093154094.1">
    <property type="nucleotide sequence ID" value="NZ_FNEK01000015.1"/>
</dbReference>
<sequence length="469" mass="50985">MAKELTEQEAALAAEMLSRARAAMAEIEDWSQADLDRLSQAIAWYAGNAKTFTRLAQRGVDESGIGDRDGRPGKRFKIHMVLRDVLRTPSTGIVEVDEAKGLVKYAKPAGVIASLIPMTNPAMTPPVTGVSSANARNAVIFSPHPRTAGTTYEMVEVMRAACRAVGAPEDLFQSIQKPSIPLTQHLMEICDLTLATGGKPMVKAAYSSGKPAYGVGAGNSSIVIDETADIEIAAQNTRISKTSDFGSGCSADGNIIIQRSIYDRMVKALEAEGGYLCSAVEKALLEKAMWDEKGNRTFPTIACRPQQTADVAGFSIPEDRKFLMVENQGQIGPEHKFSKEKLTTLMALYHFETFDDALETVRQIYETGGKGHSCGIYSHDDANIDALARLAPVSRMMVRQPQSKANAGAWTNGMPMTSSLGCGIWGGNITNENVTMKHMMNYTWVSRPIPEDRPSEEELFGEFYGKEAL</sequence>
<dbReference type="AlphaFoldDB" id="A0A1G8SLB4"/>
<dbReference type="SUPFAM" id="SSF53720">
    <property type="entry name" value="ALDH-like"/>
    <property type="match status" value="1"/>
</dbReference>
<dbReference type="InterPro" id="IPR016163">
    <property type="entry name" value="Ald_DH_C"/>
</dbReference>
<dbReference type="GO" id="GO:0016620">
    <property type="term" value="F:oxidoreductase activity, acting on the aldehyde or oxo group of donors, NAD or NADP as acceptor"/>
    <property type="evidence" value="ECO:0007669"/>
    <property type="project" value="InterPro"/>
</dbReference>
<dbReference type="Pfam" id="PF00171">
    <property type="entry name" value="Aldedh"/>
    <property type="match status" value="1"/>
</dbReference>
<dbReference type="EMBL" id="FNEK01000015">
    <property type="protein sequence ID" value="SDJ29991.1"/>
    <property type="molecule type" value="Genomic_DNA"/>
</dbReference>
<accession>A0A1G8SLB4</accession>
<evidence type="ECO:0000313" key="4">
    <source>
        <dbReference type="Proteomes" id="UP000199382"/>
    </source>
</evidence>
<evidence type="ECO:0000256" key="1">
    <source>
        <dbReference type="ARBA" id="ARBA00023002"/>
    </source>
</evidence>
<dbReference type="STRING" id="571298.SAMN04488026_101544"/>
<dbReference type="Gene3D" id="3.40.605.10">
    <property type="entry name" value="Aldehyde Dehydrogenase, Chain A, domain 1"/>
    <property type="match status" value="1"/>
</dbReference>
<gene>
    <name evidence="3" type="ORF">SAMN04488026_101544</name>
</gene>
<proteinExistence type="predicted"/>
<dbReference type="InterPro" id="IPR015590">
    <property type="entry name" value="Aldehyde_DH_dom"/>
</dbReference>
<name>A0A1G8SLB4_9RHOB</name>
<dbReference type="PANTHER" id="PTHR11699">
    <property type="entry name" value="ALDEHYDE DEHYDROGENASE-RELATED"/>
    <property type="match status" value="1"/>
</dbReference>
<dbReference type="Gene3D" id="3.40.309.10">
    <property type="entry name" value="Aldehyde Dehydrogenase, Chain A, domain 2"/>
    <property type="match status" value="1"/>
</dbReference>
<dbReference type="CDD" id="cd07122">
    <property type="entry name" value="ALDH_F20_ACDH"/>
    <property type="match status" value="1"/>
</dbReference>
<protein>
    <submittedName>
        <fullName evidence="3">Sulfoacetaldehyde dehydrogenase</fullName>
    </submittedName>
</protein>
<dbReference type="OrthoDB" id="9815791at2"/>
<reference evidence="3 4" key="1">
    <citation type="submission" date="2016-10" db="EMBL/GenBank/DDBJ databases">
        <authorList>
            <person name="de Groot N.N."/>
        </authorList>
    </citation>
    <scope>NUCLEOTIDE SEQUENCE [LARGE SCALE GENOMIC DNA]</scope>
    <source>
        <strain evidence="3 4">DSM 25294</strain>
    </source>
</reference>
<dbReference type="InterPro" id="IPR016161">
    <property type="entry name" value="Ald_DH/histidinol_DH"/>
</dbReference>
<dbReference type="InterPro" id="IPR016162">
    <property type="entry name" value="Ald_DH_N"/>
</dbReference>
<evidence type="ECO:0000313" key="3">
    <source>
        <dbReference type="EMBL" id="SDJ29991.1"/>
    </source>
</evidence>
<feature type="domain" description="Aldehyde dehydrogenase" evidence="2">
    <location>
        <begin position="82"/>
        <end position="271"/>
    </location>
</feature>